<sequence>MSAQEVPTPSCQATQTFHYHCGHIITTFIEHSEICEWNQESRPTTPKPTLSRQATSSSAVVNAGSKLRRSASFALKGVGNSLGKLARRVSIRSPQPAHEFSFTARVPCPEVLFQPLYESPPCPRCAKALGMGPEDLDKNFVGSEEERWQQRKEMLKAKMNEWVGKMGEWERGVRVPRKE</sequence>
<dbReference type="VEuPathDB" id="FungiDB:Bcin01g04680"/>
<evidence type="ECO:0000313" key="3">
    <source>
        <dbReference type="Proteomes" id="UP000001798"/>
    </source>
</evidence>
<accession>A0A384J5P8</accession>
<name>A0A384J5P8_BOTFB</name>
<feature type="compositionally biased region" description="Polar residues" evidence="1">
    <location>
        <begin position="39"/>
        <end position="60"/>
    </location>
</feature>
<dbReference type="OMA" id="HSEICEW"/>
<dbReference type="RefSeq" id="XP_001548390.1">
    <property type="nucleotide sequence ID" value="XM_001548340.2"/>
</dbReference>
<feature type="region of interest" description="Disordered" evidence="1">
    <location>
        <begin position="39"/>
        <end position="61"/>
    </location>
</feature>
<dbReference type="KEGG" id="bfu:BCIN_01g04680"/>
<dbReference type="OrthoDB" id="3500541at2759"/>
<protein>
    <submittedName>
        <fullName evidence="2">Uncharacterized protein</fullName>
    </submittedName>
</protein>
<gene>
    <name evidence="2" type="ORF">BCIN_01g04680</name>
</gene>
<organism evidence="2 3">
    <name type="scientific">Botryotinia fuckeliana (strain B05.10)</name>
    <name type="common">Noble rot fungus</name>
    <name type="synonym">Botrytis cinerea</name>
    <dbReference type="NCBI Taxonomy" id="332648"/>
    <lineage>
        <taxon>Eukaryota</taxon>
        <taxon>Fungi</taxon>
        <taxon>Dikarya</taxon>
        <taxon>Ascomycota</taxon>
        <taxon>Pezizomycotina</taxon>
        <taxon>Leotiomycetes</taxon>
        <taxon>Helotiales</taxon>
        <taxon>Sclerotiniaceae</taxon>
        <taxon>Botrytis</taxon>
    </lineage>
</organism>
<dbReference type="AlphaFoldDB" id="A0A384J5P8"/>
<evidence type="ECO:0000256" key="1">
    <source>
        <dbReference type="SAM" id="MobiDB-lite"/>
    </source>
</evidence>
<keyword evidence="3" id="KW-1185">Reference proteome</keyword>
<reference evidence="2 3" key="3">
    <citation type="journal article" date="2017" name="Mol. Plant Pathol.">
        <title>A gapless genome sequence of the fungus Botrytis cinerea.</title>
        <authorList>
            <person name="Van Kan J.A."/>
            <person name="Stassen J.H."/>
            <person name="Mosbach A."/>
            <person name="Van Der Lee T.A."/>
            <person name="Faino L."/>
            <person name="Farmer A.D."/>
            <person name="Papasotiriou D.G."/>
            <person name="Zhou S."/>
            <person name="Seidl M.F."/>
            <person name="Cottam E."/>
            <person name="Edel D."/>
            <person name="Hahn M."/>
            <person name="Schwartz D.C."/>
            <person name="Dietrich R.A."/>
            <person name="Widdison S."/>
            <person name="Scalliet G."/>
        </authorList>
    </citation>
    <scope>NUCLEOTIDE SEQUENCE [LARGE SCALE GENOMIC DNA]</scope>
    <source>
        <strain evidence="2 3">B05.10</strain>
    </source>
</reference>
<dbReference type="Proteomes" id="UP000001798">
    <property type="component" value="Chromosome 1"/>
</dbReference>
<dbReference type="EMBL" id="CP009805">
    <property type="protein sequence ID" value="ATZ45744.1"/>
    <property type="molecule type" value="Genomic_DNA"/>
</dbReference>
<dbReference type="GeneID" id="5428845"/>
<reference evidence="2 3" key="1">
    <citation type="journal article" date="2011" name="PLoS Genet.">
        <title>Genomic analysis of the necrotrophic fungal pathogens Sclerotinia sclerotiorum and Botrytis cinerea.</title>
        <authorList>
            <person name="Amselem J."/>
            <person name="Cuomo C.A."/>
            <person name="van Kan J.A."/>
            <person name="Viaud M."/>
            <person name="Benito E.P."/>
            <person name="Couloux A."/>
            <person name="Coutinho P.M."/>
            <person name="de Vries R.P."/>
            <person name="Dyer P.S."/>
            <person name="Fillinger S."/>
            <person name="Fournier E."/>
            <person name="Gout L."/>
            <person name="Hahn M."/>
            <person name="Kohn L."/>
            <person name="Lapalu N."/>
            <person name="Plummer K.M."/>
            <person name="Pradier J.M."/>
            <person name="Quevillon E."/>
            <person name="Sharon A."/>
            <person name="Simon A."/>
            <person name="ten Have A."/>
            <person name="Tudzynski B."/>
            <person name="Tudzynski P."/>
            <person name="Wincker P."/>
            <person name="Andrew M."/>
            <person name="Anthouard V."/>
            <person name="Beever R.E."/>
            <person name="Beffa R."/>
            <person name="Benoit I."/>
            <person name="Bouzid O."/>
            <person name="Brault B."/>
            <person name="Chen Z."/>
            <person name="Choquer M."/>
            <person name="Collemare J."/>
            <person name="Cotton P."/>
            <person name="Danchin E.G."/>
            <person name="Da Silva C."/>
            <person name="Gautier A."/>
            <person name="Giraud C."/>
            <person name="Giraud T."/>
            <person name="Gonzalez C."/>
            <person name="Grossetete S."/>
            <person name="Guldener U."/>
            <person name="Henrissat B."/>
            <person name="Howlett B.J."/>
            <person name="Kodira C."/>
            <person name="Kretschmer M."/>
            <person name="Lappartient A."/>
            <person name="Leroch M."/>
            <person name="Levis C."/>
            <person name="Mauceli E."/>
            <person name="Neuveglise C."/>
            <person name="Oeser B."/>
            <person name="Pearson M."/>
            <person name="Poulain J."/>
            <person name="Poussereau N."/>
            <person name="Quesneville H."/>
            <person name="Rascle C."/>
            <person name="Schumacher J."/>
            <person name="Segurens B."/>
            <person name="Sexton A."/>
            <person name="Silva E."/>
            <person name="Sirven C."/>
            <person name="Soanes D.M."/>
            <person name="Talbot N.J."/>
            <person name="Templeton M."/>
            <person name="Yandava C."/>
            <person name="Yarden O."/>
            <person name="Zeng Q."/>
            <person name="Rollins J.A."/>
            <person name="Lebrun M.H."/>
            <person name="Dickman M."/>
        </authorList>
    </citation>
    <scope>NUCLEOTIDE SEQUENCE [LARGE SCALE GENOMIC DNA]</scope>
    <source>
        <strain evidence="2 3">B05.10</strain>
    </source>
</reference>
<evidence type="ECO:0000313" key="2">
    <source>
        <dbReference type="EMBL" id="ATZ45744.1"/>
    </source>
</evidence>
<reference evidence="2 3" key="2">
    <citation type="journal article" date="2012" name="Eukaryot. Cell">
        <title>Genome update of Botrytis cinerea strains B05.10 and T4.</title>
        <authorList>
            <person name="Staats M."/>
            <person name="van Kan J.A."/>
        </authorList>
    </citation>
    <scope>NUCLEOTIDE SEQUENCE [LARGE SCALE GENOMIC DNA]</scope>
    <source>
        <strain evidence="2 3">B05.10</strain>
    </source>
</reference>
<proteinExistence type="predicted"/>